<name>A0A0A9CVX2_ARUDO</name>
<proteinExistence type="predicted"/>
<sequence length="38" mass="3939">MPSYQGVNRLAVDVSAGANIIPSGGILIISVVKLSKNR</sequence>
<keyword evidence="1" id="KW-0812">Transmembrane</keyword>
<evidence type="ECO:0000256" key="1">
    <source>
        <dbReference type="SAM" id="Phobius"/>
    </source>
</evidence>
<organism evidence="2">
    <name type="scientific">Arundo donax</name>
    <name type="common">Giant reed</name>
    <name type="synonym">Donax arundinaceus</name>
    <dbReference type="NCBI Taxonomy" id="35708"/>
    <lineage>
        <taxon>Eukaryota</taxon>
        <taxon>Viridiplantae</taxon>
        <taxon>Streptophyta</taxon>
        <taxon>Embryophyta</taxon>
        <taxon>Tracheophyta</taxon>
        <taxon>Spermatophyta</taxon>
        <taxon>Magnoliopsida</taxon>
        <taxon>Liliopsida</taxon>
        <taxon>Poales</taxon>
        <taxon>Poaceae</taxon>
        <taxon>PACMAD clade</taxon>
        <taxon>Arundinoideae</taxon>
        <taxon>Arundineae</taxon>
        <taxon>Arundo</taxon>
    </lineage>
</organism>
<feature type="transmembrane region" description="Helical" evidence="1">
    <location>
        <begin position="12"/>
        <end position="32"/>
    </location>
</feature>
<reference evidence="2" key="2">
    <citation type="journal article" date="2015" name="Data Brief">
        <title>Shoot transcriptome of the giant reed, Arundo donax.</title>
        <authorList>
            <person name="Barrero R.A."/>
            <person name="Guerrero F.D."/>
            <person name="Moolhuijzen P."/>
            <person name="Goolsby J.A."/>
            <person name="Tidwell J."/>
            <person name="Bellgard S.E."/>
            <person name="Bellgard M.I."/>
        </authorList>
    </citation>
    <scope>NUCLEOTIDE SEQUENCE</scope>
    <source>
        <tissue evidence="2">Shoot tissue taken approximately 20 cm above the soil surface</tissue>
    </source>
</reference>
<dbReference type="AlphaFoldDB" id="A0A0A9CVX2"/>
<evidence type="ECO:0000313" key="2">
    <source>
        <dbReference type="EMBL" id="JAD75607.1"/>
    </source>
</evidence>
<protein>
    <submittedName>
        <fullName evidence="2">Uncharacterized protein</fullName>
    </submittedName>
</protein>
<accession>A0A0A9CVX2</accession>
<dbReference type="EMBL" id="GBRH01222288">
    <property type="protein sequence ID" value="JAD75607.1"/>
    <property type="molecule type" value="Transcribed_RNA"/>
</dbReference>
<keyword evidence="1" id="KW-0472">Membrane</keyword>
<reference evidence="2" key="1">
    <citation type="submission" date="2014-09" db="EMBL/GenBank/DDBJ databases">
        <authorList>
            <person name="Magalhaes I.L.F."/>
            <person name="Oliveira U."/>
            <person name="Santos F.R."/>
            <person name="Vidigal T.H.D.A."/>
            <person name="Brescovit A.D."/>
            <person name="Santos A.J."/>
        </authorList>
    </citation>
    <scope>NUCLEOTIDE SEQUENCE</scope>
    <source>
        <tissue evidence="2">Shoot tissue taken approximately 20 cm above the soil surface</tissue>
    </source>
</reference>
<keyword evidence="1" id="KW-1133">Transmembrane helix</keyword>